<dbReference type="EMBL" id="CACVBS010000035">
    <property type="protein sequence ID" value="CAA7262279.1"/>
    <property type="molecule type" value="Genomic_DNA"/>
</dbReference>
<keyword evidence="2" id="KW-1185">Reference proteome</keyword>
<sequence length="522" mass="59978">MATNKAYIEVLVSIAAVIDKHMRSPTMLQDDLETASKSSSRMTDKEKLLNAVANLLPRHPKERIALAVRTDRTQIFITSSDDTCNLLELSPYLSGLWVILRDVAQFHHAFFLYLRERKRRLDNAGDTESKVVDEKNDERVAQFAKEGRDLYGKLGELVYARCRGRMDHEIKRRWKDFQNCLSFLRKASDMETEAQSTVIGIADELERHVWAILDGKIIQGPSGRPLGLYTLVAQLYLMQKKAEFKQHVTPLSVQYRNGEKLVPPTTSWSDNQSVQLPESGFDLCVYLNRVGAINSSLEVACISSKHSDIRNLFSREFTVTVTPPRYQTPASLPTTSAEWTAFLERYADREYIRFLHPEEIVRLLLEAYPPATSPVSAPARCHSELELFAYLYDKGIAQEMAKPPDGGEKEDLYIATSHRPCFACIWYFAVVRWDLRKYRLPELDTRYDFNRSTFPWQIPEGKLESERNVKYLFKGDLTGRLSSRFTEYGIAVPVLKNHIRTTTFKSAYYDHTCELCSSSEHQ</sequence>
<protein>
    <submittedName>
        <fullName evidence="1">Uncharacterized protein</fullName>
    </submittedName>
</protein>
<organism evidence="1 2">
    <name type="scientific">Cyclocybe aegerita</name>
    <name type="common">Black poplar mushroom</name>
    <name type="synonym">Agrocybe aegerita</name>
    <dbReference type="NCBI Taxonomy" id="1973307"/>
    <lineage>
        <taxon>Eukaryota</taxon>
        <taxon>Fungi</taxon>
        <taxon>Dikarya</taxon>
        <taxon>Basidiomycota</taxon>
        <taxon>Agaricomycotina</taxon>
        <taxon>Agaricomycetes</taxon>
        <taxon>Agaricomycetidae</taxon>
        <taxon>Agaricales</taxon>
        <taxon>Agaricineae</taxon>
        <taxon>Bolbitiaceae</taxon>
        <taxon>Cyclocybe</taxon>
    </lineage>
</organism>
<name>A0A8S0XH37_CYCAE</name>
<comment type="caution">
    <text evidence="1">The sequence shown here is derived from an EMBL/GenBank/DDBJ whole genome shotgun (WGS) entry which is preliminary data.</text>
</comment>
<reference evidence="1 2" key="1">
    <citation type="submission" date="2020-01" db="EMBL/GenBank/DDBJ databases">
        <authorList>
            <person name="Gupta K D."/>
        </authorList>
    </citation>
    <scope>NUCLEOTIDE SEQUENCE [LARGE SCALE GENOMIC DNA]</scope>
</reference>
<proteinExistence type="predicted"/>
<dbReference type="OrthoDB" id="10274039at2759"/>
<evidence type="ECO:0000313" key="2">
    <source>
        <dbReference type="Proteomes" id="UP000467700"/>
    </source>
</evidence>
<accession>A0A8S0XH37</accession>
<dbReference type="Proteomes" id="UP000467700">
    <property type="component" value="Unassembled WGS sequence"/>
</dbReference>
<gene>
    <name evidence="1" type="ORF">AAE3_LOCUS4428</name>
</gene>
<evidence type="ECO:0000313" key="1">
    <source>
        <dbReference type="EMBL" id="CAA7262279.1"/>
    </source>
</evidence>
<dbReference type="AlphaFoldDB" id="A0A8S0XH37"/>